<protein>
    <submittedName>
        <fullName evidence="3">Uncharacterized protein</fullName>
    </submittedName>
</protein>
<sequence length="119" mass="13450">MMKKKVIGPTGNMASFIELIPAMLRALFNGAREQWRRRRAGERAVQTRSPLPARAQACPPARNGRAPAPPMVADQALPLEEMPPEDAALMDVLKMNITRKQNEQFNNTKKIYYSFQIIN</sequence>
<dbReference type="AlphaFoldDB" id="A0A914I319"/>
<proteinExistence type="predicted"/>
<dbReference type="Proteomes" id="UP000887572">
    <property type="component" value="Unplaced"/>
</dbReference>
<reference evidence="3" key="1">
    <citation type="submission" date="2022-11" db="UniProtKB">
        <authorList>
            <consortium name="WormBaseParasite"/>
        </authorList>
    </citation>
    <scope>IDENTIFICATION</scope>
</reference>
<organism evidence="2 3">
    <name type="scientific">Globodera rostochiensis</name>
    <name type="common">Golden nematode worm</name>
    <name type="synonym">Heterodera rostochiensis</name>
    <dbReference type="NCBI Taxonomy" id="31243"/>
    <lineage>
        <taxon>Eukaryota</taxon>
        <taxon>Metazoa</taxon>
        <taxon>Ecdysozoa</taxon>
        <taxon>Nematoda</taxon>
        <taxon>Chromadorea</taxon>
        <taxon>Rhabditida</taxon>
        <taxon>Tylenchina</taxon>
        <taxon>Tylenchomorpha</taxon>
        <taxon>Tylenchoidea</taxon>
        <taxon>Heteroderidae</taxon>
        <taxon>Heteroderinae</taxon>
        <taxon>Globodera</taxon>
    </lineage>
</organism>
<name>A0A914I319_GLORO</name>
<accession>A0A914I319</accession>
<dbReference type="WBParaSite" id="Gr19_v10_g7039.t1">
    <property type="protein sequence ID" value="Gr19_v10_g7039.t1"/>
    <property type="gene ID" value="Gr19_v10_g7039"/>
</dbReference>
<keyword evidence="2" id="KW-1185">Reference proteome</keyword>
<evidence type="ECO:0000313" key="2">
    <source>
        <dbReference type="Proteomes" id="UP000887572"/>
    </source>
</evidence>
<evidence type="ECO:0000313" key="3">
    <source>
        <dbReference type="WBParaSite" id="Gr19_v10_g7039.t1"/>
    </source>
</evidence>
<feature type="compositionally biased region" description="Low complexity" evidence="1">
    <location>
        <begin position="57"/>
        <end position="66"/>
    </location>
</feature>
<feature type="region of interest" description="Disordered" evidence="1">
    <location>
        <begin position="38"/>
        <end position="71"/>
    </location>
</feature>
<evidence type="ECO:0000256" key="1">
    <source>
        <dbReference type="SAM" id="MobiDB-lite"/>
    </source>
</evidence>